<evidence type="ECO:0000313" key="3">
    <source>
        <dbReference type="EMBL" id="WZN46450.1"/>
    </source>
</evidence>
<dbReference type="RefSeq" id="WP_341841150.1">
    <property type="nucleotide sequence ID" value="NZ_CP149792.1"/>
</dbReference>
<feature type="region of interest" description="Disordered" evidence="1">
    <location>
        <begin position="66"/>
        <end position="118"/>
    </location>
</feature>
<feature type="compositionally biased region" description="Polar residues" evidence="1">
    <location>
        <begin position="99"/>
        <end position="112"/>
    </location>
</feature>
<name>A0ABZ2Z3G3_9BACT</name>
<keyword evidence="2" id="KW-0732">Signal</keyword>
<organism evidence="3 4">
    <name type="scientific">Chitinophaga caseinilytica</name>
    <dbReference type="NCBI Taxonomy" id="2267521"/>
    <lineage>
        <taxon>Bacteria</taxon>
        <taxon>Pseudomonadati</taxon>
        <taxon>Bacteroidota</taxon>
        <taxon>Chitinophagia</taxon>
        <taxon>Chitinophagales</taxon>
        <taxon>Chitinophagaceae</taxon>
        <taxon>Chitinophaga</taxon>
    </lineage>
</organism>
<gene>
    <name evidence="3" type="ORF">WJU22_26545</name>
</gene>
<feature type="chain" id="PRO_5047196632" description="Lipoprotein" evidence="2">
    <location>
        <begin position="22"/>
        <end position="118"/>
    </location>
</feature>
<evidence type="ECO:0000256" key="1">
    <source>
        <dbReference type="SAM" id="MobiDB-lite"/>
    </source>
</evidence>
<feature type="compositionally biased region" description="Polar residues" evidence="1">
    <location>
        <begin position="66"/>
        <end position="90"/>
    </location>
</feature>
<sequence length="118" mass="12502">MNKIPTLTVSILVMACCHARAQQSSPQQARPVEASINSPSAMLQFLFPSYKPGQAMPMAARKMQAPQNSGDAKLVSAQSATEAAQKNNPNLAVKPLPTTVPSQGQQPSTTYIPSAPKK</sequence>
<evidence type="ECO:0008006" key="5">
    <source>
        <dbReference type="Google" id="ProtNLM"/>
    </source>
</evidence>
<protein>
    <recommendedName>
        <fullName evidence="5">Lipoprotein</fullName>
    </recommendedName>
</protein>
<keyword evidence="4" id="KW-1185">Reference proteome</keyword>
<dbReference type="EMBL" id="CP150096">
    <property type="protein sequence ID" value="WZN46450.1"/>
    <property type="molecule type" value="Genomic_DNA"/>
</dbReference>
<reference evidence="3 4" key="1">
    <citation type="submission" date="2024-03" db="EMBL/GenBank/DDBJ databases">
        <title>Chitinophaga caseinilytica sp. nov., a casein hydrolysing bacterium isolated from forest soil.</title>
        <authorList>
            <person name="Lee D.S."/>
            <person name="Han D.M."/>
            <person name="Baek J.H."/>
            <person name="Choi D.G."/>
            <person name="Jeon J.H."/>
            <person name="Jeon C.O."/>
        </authorList>
    </citation>
    <scope>NUCLEOTIDE SEQUENCE [LARGE SCALE GENOMIC DNA]</scope>
    <source>
        <strain evidence="3 4">KACC 19118</strain>
    </source>
</reference>
<evidence type="ECO:0000313" key="4">
    <source>
        <dbReference type="Proteomes" id="UP001449657"/>
    </source>
</evidence>
<accession>A0ABZ2Z3G3</accession>
<proteinExistence type="predicted"/>
<feature type="signal peptide" evidence="2">
    <location>
        <begin position="1"/>
        <end position="21"/>
    </location>
</feature>
<dbReference type="Proteomes" id="UP001449657">
    <property type="component" value="Chromosome"/>
</dbReference>
<evidence type="ECO:0000256" key="2">
    <source>
        <dbReference type="SAM" id="SignalP"/>
    </source>
</evidence>
<dbReference type="PROSITE" id="PS51257">
    <property type="entry name" value="PROKAR_LIPOPROTEIN"/>
    <property type="match status" value="1"/>
</dbReference>